<name>A0A6N7W8V1_9FIRM</name>
<dbReference type="Gene3D" id="3.40.50.2000">
    <property type="entry name" value="Glycogen Phosphorylase B"/>
    <property type="match status" value="2"/>
</dbReference>
<protein>
    <submittedName>
        <fullName evidence="1">Glycosyltransferase family 4 protein</fullName>
    </submittedName>
</protein>
<dbReference type="Proteomes" id="UP000436047">
    <property type="component" value="Unassembled WGS sequence"/>
</dbReference>
<dbReference type="AlphaFoldDB" id="A0A6N7W8V1"/>
<dbReference type="GeneID" id="86051596"/>
<evidence type="ECO:0000313" key="2">
    <source>
        <dbReference type="Proteomes" id="UP000436047"/>
    </source>
</evidence>
<keyword evidence="2" id="KW-1185">Reference proteome</keyword>
<evidence type="ECO:0000313" key="1">
    <source>
        <dbReference type="EMBL" id="MSS86917.1"/>
    </source>
</evidence>
<dbReference type="SUPFAM" id="SSF53756">
    <property type="entry name" value="UDP-Glycosyltransferase/glycogen phosphorylase"/>
    <property type="match status" value="1"/>
</dbReference>
<gene>
    <name evidence="1" type="ORF">FYJ45_00660</name>
</gene>
<dbReference type="GO" id="GO:0016740">
    <property type="term" value="F:transferase activity"/>
    <property type="evidence" value="ECO:0007669"/>
    <property type="project" value="UniProtKB-KW"/>
</dbReference>
<dbReference type="EMBL" id="VUMI01000001">
    <property type="protein sequence ID" value="MSS86917.1"/>
    <property type="molecule type" value="Genomic_DNA"/>
</dbReference>
<keyword evidence="1" id="KW-0808">Transferase</keyword>
<accession>A0A6N7W8V1</accession>
<sequence length="361" mass="41885">MRILQISNNDFNSETEIGQRYSPLHFGYHELKDMGYDVELLYPNEVRGRFLYKIFGNHINDILLQLRCIGKSKDYDMIYYPIDRHCILLALIRKFKLIKCPIVMLCHFSLNTKYVDSKIKKVYKFIERFLVFRYFDKIVFPCENLMKFAVEKAPKGTEFGVAHWGADYRWYSEFRNQSSKCEYYMGCGGTNRDYKTLIEAVNDTSIKVRIYTSRSHIDRLMELNPSENIIFIEAKGNHRKEILREGYSNAKAVLIPINKINDVPNGATVLVESLASGKPILISDLVTNFIDVKQEKVGITTKLHDSGSWKEALLKLENTPELLDLYSQNALDLSKSKYNMSQFAAEISVYFNSVVNKYNSV</sequence>
<proteinExistence type="predicted"/>
<comment type="caution">
    <text evidence="1">The sequence shown here is derived from an EMBL/GenBank/DDBJ whole genome shotgun (WGS) entry which is preliminary data.</text>
</comment>
<dbReference type="RefSeq" id="WP_154463000.1">
    <property type="nucleotide sequence ID" value="NZ_VUMI01000001.1"/>
</dbReference>
<organism evidence="1 2">
    <name type="scientific">Eisenbergiella porci</name>
    <dbReference type="NCBI Taxonomy" id="2652274"/>
    <lineage>
        <taxon>Bacteria</taxon>
        <taxon>Bacillati</taxon>
        <taxon>Bacillota</taxon>
        <taxon>Clostridia</taxon>
        <taxon>Lachnospirales</taxon>
        <taxon>Lachnospiraceae</taxon>
        <taxon>Eisenbergiella</taxon>
    </lineage>
</organism>
<reference evidence="1 2" key="1">
    <citation type="submission" date="2019-08" db="EMBL/GenBank/DDBJ databases">
        <title>In-depth cultivation of the pig gut microbiome towards novel bacterial diversity and tailored functional studies.</title>
        <authorList>
            <person name="Wylensek D."/>
            <person name="Hitch T.C.A."/>
            <person name="Clavel T."/>
        </authorList>
    </citation>
    <scope>NUCLEOTIDE SEQUENCE [LARGE SCALE GENOMIC DNA]</scope>
    <source>
        <strain evidence="1 2">WCA-389-WT-23B</strain>
    </source>
</reference>